<dbReference type="STRING" id="322095.HMPREF3185_01818"/>
<dbReference type="AlphaFoldDB" id="A0A134B231"/>
<evidence type="ECO:0000313" key="2">
    <source>
        <dbReference type="Proteomes" id="UP000070224"/>
    </source>
</evidence>
<dbReference type="Proteomes" id="UP000070224">
    <property type="component" value="Unassembled WGS sequence"/>
</dbReference>
<dbReference type="EMBL" id="LSDK01000129">
    <property type="protein sequence ID" value="KXB73984.1"/>
    <property type="molecule type" value="Genomic_DNA"/>
</dbReference>
<evidence type="ECO:0000313" key="1">
    <source>
        <dbReference type="EMBL" id="KXB73984.1"/>
    </source>
</evidence>
<proteinExistence type="predicted"/>
<comment type="caution">
    <text evidence="1">The sequence shown here is derived from an EMBL/GenBank/DDBJ whole genome shotgun (WGS) entry which is preliminary data.</text>
</comment>
<reference evidence="2" key="1">
    <citation type="submission" date="2016-01" db="EMBL/GenBank/DDBJ databases">
        <authorList>
            <person name="Mitreva M."/>
            <person name="Pepin K.H."/>
            <person name="Mihindukulasuriya K.A."/>
            <person name="Fulton R."/>
            <person name="Fronick C."/>
            <person name="O'Laughlin M."/>
            <person name="Miner T."/>
            <person name="Herter B."/>
            <person name="Rosa B.A."/>
            <person name="Cordes M."/>
            <person name="Tomlinson C."/>
            <person name="Wollam A."/>
            <person name="Palsikar V.B."/>
            <person name="Mardis E.R."/>
            <person name="Wilson R.K."/>
        </authorList>
    </citation>
    <scope>NUCLEOTIDE SEQUENCE [LARGE SCALE GENOMIC DNA]</scope>
    <source>
        <strain evidence="2">KA00683</strain>
    </source>
</reference>
<name>A0A134B231_9PORP</name>
<dbReference type="PATRIC" id="fig|322095.3.peg.1794"/>
<organism evidence="1 2">
    <name type="scientific">Porphyromonas somerae</name>
    <dbReference type="NCBI Taxonomy" id="322095"/>
    <lineage>
        <taxon>Bacteria</taxon>
        <taxon>Pseudomonadati</taxon>
        <taxon>Bacteroidota</taxon>
        <taxon>Bacteroidia</taxon>
        <taxon>Bacteroidales</taxon>
        <taxon>Porphyromonadaceae</taxon>
        <taxon>Porphyromonas</taxon>
    </lineage>
</organism>
<accession>A0A134B231</accession>
<gene>
    <name evidence="1" type="ORF">HMPREF3185_01818</name>
</gene>
<protein>
    <submittedName>
        <fullName evidence="1">Uncharacterized protein</fullName>
    </submittedName>
</protein>
<keyword evidence="2" id="KW-1185">Reference proteome</keyword>
<sequence length="43" mass="5204">MHRSFLYRMIRYIEVQSPIRYRLSWSYQQSALSATRSAYSTAK</sequence>